<dbReference type="Gene3D" id="1.10.132.60">
    <property type="entry name" value="DNA polymerase family B, C-terminal domain"/>
    <property type="match status" value="1"/>
</dbReference>
<dbReference type="PRINTS" id="PR00106">
    <property type="entry name" value="DNAPOLB"/>
</dbReference>
<name>A0A4U1BC39_9GAMM</name>
<dbReference type="Pfam" id="PF00136">
    <property type="entry name" value="DNA_pol_B"/>
    <property type="match status" value="1"/>
</dbReference>
<dbReference type="EMBL" id="SWCI01000008">
    <property type="protein sequence ID" value="TKB48226.1"/>
    <property type="molecule type" value="Genomic_DNA"/>
</dbReference>
<dbReference type="FunFam" id="3.90.1600.10:FF:000030">
    <property type="entry name" value="DNA polymerase II"/>
    <property type="match status" value="1"/>
</dbReference>
<keyword evidence="4 7" id="KW-0239">DNA-directed DNA polymerase</keyword>
<dbReference type="PANTHER" id="PTHR10322:SF23">
    <property type="entry name" value="DNA POLYMERASE DELTA CATALYTIC SUBUNIT"/>
    <property type="match status" value="1"/>
</dbReference>
<keyword evidence="7" id="KW-0235">DNA replication</keyword>
<dbReference type="Pfam" id="PF03104">
    <property type="entry name" value="DNA_pol_B_exo1"/>
    <property type="match status" value="1"/>
</dbReference>
<dbReference type="GO" id="GO:0003677">
    <property type="term" value="F:DNA binding"/>
    <property type="evidence" value="ECO:0007669"/>
    <property type="project" value="UniProtKB-KW"/>
</dbReference>
<dbReference type="EC" id="2.7.7.7" evidence="7"/>
<dbReference type="InterPro" id="IPR006133">
    <property type="entry name" value="DNA-dir_DNA_pol_B_exonuc"/>
</dbReference>
<dbReference type="SUPFAM" id="SSF53098">
    <property type="entry name" value="Ribonuclease H-like"/>
    <property type="match status" value="1"/>
</dbReference>
<keyword evidence="11" id="KW-1185">Reference proteome</keyword>
<evidence type="ECO:0000256" key="5">
    <source>
        <dbReference type="ARBA" id="ARBA00023125"/>
    </source>
</evidence>
<sequence>MTVPTHQTGWLLSRNQYGDDQGITLEYWLATDQGPVKLIIPGQAHQGFVCETQAQALRRWLAPWPQSLWRLAPVAATDFGARPQLGVYLYSDKLWQELQSYCQSRGIALLERDVRACDRFLMERRITSALTWRRGKDGVQVRSTDYLPKLTMVSLDIECSREGELYSIGLHSDADARVLMRGASQERAPAHIEWCQDEPSLILALLEWFRRFDPDVIIGWNVVGFDLKLLQKRAERHGIPLTLGRGATLPLWQKDAGAGRGYGLEGRVVLDGIDWLKAAFYQFDSFALDAVARELLGEGKACQDSGNRMAEIEHNFHHDKLALAHYNLMDCELVRRIFDKLQLLPFACRRAQLTGLQMDRLGGSVAAFTNLYLPELHRAGFIAPDLTDSDIAPSPGGYVMDSRPGRYRNVLVLDFKSLYPSIIRTFLIDPMGMVAAAQAEEGDCVPGFRGAQFHRFQHRLPAIIESLWQQRELAKAANDAPLSQAIKILMNSFYGVLGAAGCRFHDPRLASSITLRGHEIMKTTRAWIEQAGFEVIYGDTDSTFVHVGDHLTELQAGEIGRNLVAMVNRRWRQSLQRDYGLSSVLELEFETHFHHFFMPTIRGAETGSKKRYVGACCREGRLELVFKGMETVRSDWTPLAREFQQQLYRYWFEGKPVVPLVLGRVAALMAGECDHQLLYRKRLRQEIQEYRSKGPHVVAAERANAVLGQRRYRRGSQIAYLMTHSGPVPQEEAKDLSPDYQHYLEKQLEPIAEPVLAHLDPPTSLEQLMTGQMGLF</sequence>
<dbReference type="GO" id="GO:0008296">
    <property type="term" value="F:3'-5'-DNA exonuclease activity"/>
    <property type="evidence" value="ECO:0007669"/>
    <property type="project" value="TreeGrafter"/>
</dbReference>
<comment type="caution">
    <text evidence="10">The sequence shown here is derived from an EMBL/GenBank/DDBJ whole genome shotgun (WGS) entry which is preliminary data.</text>
</comment>
<evidence type="ECO:0000256" key="3">
    <source>
        <dbReference type="ARBA" id="ARBA00022695"/>
    </source>
</evidence>
<dbReference type="AlphaFoldDB" id="A0A4U1BC39"/>
<comment type="catalytic activity">
    <reaction evidence="6 7">
        <text>DNA(n) + a 2'-deoxyribonucleoside 5'-triphosphate = DNA(n+1) + diphosphate</text>
        <dbReference type="Rhea" id="RHEA:22508"/>
        <dbReference type="Rhea" id="RHEA-COMP:17339"/>
        <dbReference type="Rhea" id="RHEA-COMP:17340"/>
        <dbReference type="ChEBI" id="CHEBI:33019"/>
        <dbReference type="ChEBI" id="CHEBI:61560"/>
        <dbReference type="ChEBI" id="CHEBI:173112"/>
        <dbReference type="EC" id="2.7.7.7"/>
    </reaction>
</comment>
<dbReference type="GO" id="GO:0003887">
    <property type="term" value="F:DNA-directed DNA polymerase activity"/>
    <property type="evidence" value="ECO:0007669"/>
    <property type="project" value="UniProtKB-KW"/>
</dbReference>
<dbReference type="InterPro" id="IPR050240">
    <property type="entry name" value="DNA_pol_type-B"/>
</dbReference>
<dbReference type="InterPro" id="IPR043502">
    <property type="entry name" value="DNA/RNA_pol_sf"/>
</dbReference>
<keyword evidence="2 7" id="KW-0808">Transferase</keyword>
<dbReference type="GO" id="GO:0000166">
    <property type="term" value="F:nucleotide binding"/>
    <property type="evidence" value="ECO:0007669"/>
    <property type="project" value="InterPro"/>
</dbReference>
<keyword evidence="3 7" id="KW-0548">Nucleotidyltransferase</keyword>
<dbReference type="InterPro" id="IPR012337">
    <property type="entry name" value="RNaseH-like_sf"/>
</dbReference>
<dbReference type="Gene3D" id="3.90.1600.10">
    <property type="entry name" value="Palm domain of DNA polymerase"/>
    <property type="match status" value="2"/>
</dbReference>
<evidence type="ECO:0000256" key="4">
    <source>
        <dbReference type="ARBA" id="ARBA00022932"/>
    </source>
</evidence>
<dbReference type="Gene3D" id="3.30.420.10">
    <property type="entry name" value="Ribonuclease H-like superfamily/Ribonuclease H"/>
    <property type="match status" value="1"/>
</dbReference>
<dbReference type="InterPro" id="IPR042087">
    <property type="entry name" value="DNA_pol_B_thumb"/>
</dbReference>
<evidence type="ECO:0000259" key="9">
    <source>
        <dbReference type="Pfam" id="PF03104"/>
    </source>
</evidence>
<dbReference type="CDD" id="cd05537">
    <property type="entry name" value="POLBc_Pol_II"/>
    <property type="match status" value="1"/>
</dbReference>
<dbReference type="PANTHER" id="PTHR10322">
    <property type="entry name" value="DNA POLYMERASE CATALYTIC SUBUNIT"/>
    <property type="match status" value="1"/>
</dbReference>
<dbReference type="NCBIfam" id="NF004421">
    <property type="entry name" value="PRK05762.1-2"/>
    <property type="match status" value="1"/>
</dbReference>
<feature type="domain" description="DNA-directed DNA polymerase family B exonuclease" evidence="9">
    <location>
        <begin position="186"/>
        <end position="291"/>
    </location>
</feature>
<organism evidence="10 11">
    <name type="scientific">Ferrimonas sediminicola</name>
    <dbReference type="NCBI Taxonomy" id="2569538"/>
    <lineage>
        <taxon>Bacteria</taxon>
        <taxon>Pseudomonadati</taxon>
        <taxon>Pseudomonadota</taxon>
        <taxon>Gammaproteobacteria</taxon>
        <taxon>Alteromonadales</taxon>
        <taxon>Ferrimonadaceae</taxon>
        <taxon>Ferrimonas</taxon>
    </lineage>
</organism>
<dbReference type="PROSITE" id="PS00116">
    <property type="entry name" value="DNA_POLYMERASE_B"/>
    <property type="match status" value="1"/>
</dbReference>
<evidence type="ECO:0000256" key="2">
    <source>
        <dbReference type="ARBA" id="ARBA00022679"/>
    </source>
</evidence>
<dbReference type="GO" id="GO:0009432">
    <property type="term" value="P:SOS response"/>
    <property type="evidence" value="ECO:0007669"/>
    <property type="project" value="TreeGrafter"/>
</dbReference>
<dbReference type="SMART" id="SM00486">
    <property type="entry name" value="POLBc"/>
    <property type="match status" value="1"/>
</dbReference>
<dbReference type="InterPro" id="IPR017964">
    <property type="entry name" value="DNA-dir_DNA_pol_B_CS"/>
</dbReference>
<proteinExistence type="inferred from homology"/>
<protein>
    <recommendedName>
        <fullName evidence="7">DNA polymerase</fullName>
        <ecNumber evidence="7">2.7.7.7</ecNumber>
    </recommendedName>
</protein>
<dbReference type="RefSeq" id="WP_136853697.1">
    <property type="nucleotide sequence ID" value="NZ_SWCI01000008.1"/>
</dbReference>
<evidence type="ECO:0000256" key="1">
    <source>
        <dbReference type="ARBA" id="ARBA00005755"/>
    </source>
</evidence>
<dbReference type="OrthoDB" id="5807460at2"/>
<reference evidence="10 11" key="1">
    <citation type="submission" date="2019-04" db="EMBL/GenBank/DDBJ databases">
        <authorList>
            <person name="Hwang J.C."/>
        </authorList>
    </citation>
    <scope>NUCLEOTIDE SEQUENCE [LARGE SCALE GENOMIC DNA]</scope>
    <source>
        <strain evidence="10 11">IMCC35001</strain>
    </source>
</reference>
<evidence type="ECO:0000256" key="6">
    <source>
        <dbReference type="ARBA" id="ARBA00049244"/>
    </source>
</evidence>
<evidence type="ECO:0000259" key="8">
    <source>
        <dbReference type="Pfam" id="PF00136"/>
    </source>
</evidence>
<keyword evidence="5 7" id="KW-0238">DNA-binding</keyword>
<dbReference type="CDD" id="cd05784">
    <property type="entry name" value="DNA_polB_II_exo"/>
    <property type="match status" value="1"/>
</dbReference>
<dbReference type="Pfam" id="PF21474">
    <property type="entry name" value="DNApolII_N"/>
    <property type="match status" value="1"/>
</dbReference>
<dbReference type="InterPro" id="IPR006172">
    <property type="entry name" value="DNA-dir_DNA_pol_B"/>
</dbReference>
<dbReference type="Proteomes" id="UP000305674">
    <property type="component" value="Unassembled WGS sequence"/>
</dbReference>
<evidence type="ECO:0000313" key="10">
    <source>
        <dbReference type="EMBL" id="TKB48226.1"/>
    </source>
</evidence>
<evidence type="ECO:0000313" key="11">
    <source>
        <dbReference type="Proteomes" id="UP000305674"/>
    </source>
</evidence>
<dbReference type="InterPro" id="IPR006134">
    <property type="entry name" value="DNA-dir_DNA_pol_B_multi_dom"/>
</dbReference>
<comment type="similarity">
    <text evidence="1 7">Belongs to the DNA polymerase type-B family.</text>
</comment>
<dbReference type="InterPro" id="IPR023211">
    <property type="entry name" value="DNA_pol_palm_dom_sf"/>
</dbReference>
<dbReference type="GO" id="GO:0045004">
    <property type="term" value="P:DNA replication proofreading"/>
    <property type="evidence" value="ECO:0007669"/>
    <property type="project" value="TreeGrafter"/>
</dbReference>
<evidence type="ECO:0000256" key="7">
    <source>
        <dbReference type="RuleBase" id="RU000442"/>
    </source>
</evidence>
<gene>
    <name evidence="10" type="ORF">FCL40_12815</name>
</gene>
<dbReference type="InterPro" id="IPR036397">
    <property type="entry name" value="RNaseH_sf"/>
</dbReference>
<dbReference type="SUPFAM" id="SSF56672">
    <property type="entry name" value="DNA/RNA polymerases"/>
    <property type="match status" value="1"/>
</dbReference>
<feature type="domain" description="DNA-directed DNA polymerase family B multifunctional" evidence="8">
    <location>
        <begin position="372"/>
        <end position="753"/>
    </location>
</feature>
<dbReference type="Gene3D" id="2.40.50.590">
    <property type="match status" value="1"/>
</dbReference>
<accession>A0A4U1BC39</accession>